<sequence length="100" mass="10815">MKSWKRAALVLLSVFMLGSMTACAGENRVNDATNGSDTKDTTDDDRKNGKDTLEDGADDLGEDMKDGARDLKDDVEDGARDIKDDVENALDGDGRTDMGR</sequence>
<evidence type="ECO:0000256" key="1">
    <source>
        <dbReference type="SAM" id="MobiDB-lite"/>
    </source>
</evidence>
<accession>A0A3E3JZS5</accession>
<dbReference type="AlphaFoldDB" id="A0A3E3JZS5"/>
<feature type="region of interest" description="Disordered" evidence="1">
    <location>
        <begin position="24"/>
        <end position="100"/>
    </location>
</feature>
<evidence type="ECO:0000313" key="4">
    <source>
        <dbReference type="Proteomes" id="UP000261080"/>
    </source>
</evidence>
<feature type="signal peptide" evidence="2">
    <location>
        <begin position="1"/>
        <end position="24"/>
    </location>
</feature>
<gene>
    <name evidence="3" type="ORF">DW016_11925</name>
</gene>
<keyword evidence="2" id="KW-0732">Signal</keyword>
<comment type="caution">
    <text evidence="3">The sequence shown here is derived from an EMBL/GenBank/DDBJ whole genome shotgun (WGS) entry which is preliminary data.</text>
</comment>
<name>A0A3E3JZS5_9FIRM</name>
<feature type="compositionally biased region" description="Basic and acidic residues" evidence="1">
    <location>
        <begin position="37"/>
        <end position="53"/>
    </location>
</feature>
<dbReference type="Proteomes" id="UP000261080">
    <property type="component" value="Unassembled WGS sequence"/>
</dbReference>
<reference evidence="3 4" key="1">
    <citation type="submission" date="2018-08" db="EMBL/GenBank/DDBJ databases">
        <title>A genome reference for cultivated species of the human gut microbiota.</title>
        <authorList>
            <person name="Zou Y."/>
            <person name="Xue W."/>
            <person name="Luo G."/>
        </authorList>
    </citation>
    <scope>NUCLEOTIDE SEQUENCE [LARGE SCALE GENOMIC DNA]</scope>
    <source>
        <strain evidence="3 4">AF37-2AT</strain>
    </source>
</reference>
<dbReference type="EMBL" id="QVLX01000007">
    <property type="protein sequence ID" value="RGE85694.1"/>
    <property type="molecule type" value="Genomic_DNA"/>
</dbReference>
<dbReference type="OrthoDB" id="2087685at2"/>
<evidence type="ECO:0008006" key="5">
    <source>
        <dbReference type="Google" id="ProtNLM"/>
    </source>
</evidence>
<evidence type="ECO:0000256" key="2">
    <source>
        <dbReference type="SAM" id="SignalP"/>
    </source>
</evidence>
<keyword evidence="4" id="KW-1185">Reference proteome</keyword>
<organism evidence="3 4">
    <name type="scientific">Sellimonas intestinalis</name>
    <dbReference type="NCBI Taxonomy" id="1653434"/>
    <lineage>
        <taxon>Bacteria</taxon>
        <taxon>Bacillati</taxon>
        <taxon>Bacillota</taxon>
        <taxon>Clostridia</taxon>
        <taxon>Lachnospirales</taxon>
        <taxon>Lachnospiraceae</taxon>
        <taxon>Sellimonas</taxon>
    </lineage>
</organism>
<proteinExistence type="predicted"/>
<dbReference type="Gene3D" id="1.10.287.700">
    <property type="entry name" value="Helix hairpin bin"/>
    <property type="match status" value="1"/>
</dbReference>
<dbReference type="PROSITE" id="PS51257">
    <property type="entry name" value="PROKAR_LIPOPROTEIN"/>
    <property type="match status" value="1"/>
</dbReference>
<feature type="compositionally biased region" description="Basic and acidic residues" evidence="1">
    <location>
        <begin position="62"/>
        <end position="100"/>
    </location>
</feature>
<evidence type="ECO:0000313" key="3">
    <source>
        <dbReference type="EMBL" id="RGE85694.1"/>
    </source>
</evidence>
<dbReference type="RefSeq" id="WP_024733246.1">
    <property type="nucleotide sequence ID" value="NZ_BAABYU010000001.1"/>
</dbReference>
<protein>
    <recommendedName>
        <fullName evidence="5">YtxH domain-containing protein</fullName>
    </recommendedName>
</protein>
<dbReference type="GeneID" id="97193443"/>
<feature type="chain" id="PRO_5017607312" description="YtxH domain-containing protein" evidence="2">
    <location>
        <begin position="25"/>
        <end position="100"/>
    </location>
</feature>